<feature type="transmembrane region" description="Helical" evidence="1">
    <location>
        <begin position="453"/>
        <end position="473"/>
    </location>
</feature>
<keyword evidence="3" id="KW-1185">Reference proteome</keyword>
<feature type="transmembrane region" description="Helical" evidence="1">
    <location>
        <begin position="232"/>
        <end position="252"/>
    </location>
</feature>
<feature type="transmembrane region" description="Helical" evidence="1">
    <location>
        <begin position="123"/>
        <end position="150"/>
    </location>
</feature>
<dbReference type="AlphaFoldDB" id="A0A4Q4Z7M8"/>
<feature type="transmembrane region" description="Helical" evidence="1">
    <location>
        <begin position="80"/>
        <end position="102"/>
    </location>
</feature>
<feature type="transmembrane region" description="Helical" evidence="1">
    <location>
        <begin position="186"/>
        <end position="204"/>
    </location>
</feature>
<keyword evidence="1" id="KW-0812">Transmembrane</keyword>
<dbReference type="Proteomes" id="UP000295198">
    <property type="component" value="Unassembled WGS sequence"/>
</dbReference>
<feature type="transmembrane region" description="Helical" evidence="1">
    <location>
        <begin position="427"/>
        <end position="446"/>
    </location>
</feature>
<feature type="transmembrane region" description="Helical" evidence="1">
    <location>
        <begin position="291"/>
        <end position="317"/>
    </location>
</feature>
<evidence type="ECO:0000313" key="3">
    <source>
        <dbReference type="Proteomes" id="UP000295198"/>
    </source>
</evidence>
<gene>
    <name evidence="2" type="ORF">EKO23_20495</name>
</gene>
<feature type="transmembrane region" description="Helical" evidence="1">
    <location>
        <begin position="498"/>
        <end position="517"/>
    </location>
</feature>
<protein>
    <recommendedName>
        <fullName evidence="4">ABC transporter permease</fullName>
    </recommendedName>
</protein>
<organism evidence="2 3">
    <name type="scientific">Nocardioides guangzhouensis</name>
    <dbReference type="NCBI Taxonomy" id="2497878"/>
    <lineage>
        <taxon>Bacteria</taxon>
        <taxon>Bacillati</taxon>
        <taxon>Actinomycetota</taxon>
        <taxon>Actinomycetes</taxon>
        <taxon>Propionibacteriales</taxon>
        <taxon>Nocardioidaceae</taxon>
        <taxon>Nocardioides</taxon>
    </lineage>
</organism>
<feature type="transmembrane region" description="Helical" evidence="1">
    <location>
        <begin position="387"/>
        <end position="407"/>
    </location>
</feature>
<evidence type="ECO:0008006" key="4">
    <source>
        <dbReference type="Google" id="ProtNLM"/>
    </source>
</evidence>
<feature type="transmembrane region" description="Helical" evidence="1">
    <location>
        <begin position="337"/>
        <end position="358"/>
    </location>
</feature>
<dbReference type="OrthoDB" id="2014935at2"/>
<dbReference type="EMBL" id="SDKM01000039">
    <property type="protein sequence ID" value="RYP82994.1"/>
    <property type="molecule type" value="Genomic_DNA"/>
</dbReference>
<keyword evidence="1" id="KW-0472">Membrane</keyword>
<accession>A0A4Q4Z7M8</accession>
<sequence length="525" mass="54504">MTGTAAMLAIQWRAQRRRLLVWVLATVGTLAFTAIAVAQLYNTPEEIASYGQAVVSDALVAINGHVEGIDTLGGIIQDEFGFIASFLMPLVGLALVAGMTRGEEESGRLEALLAGRIDRRSPVVSAMLLVVAAVVVMDVGFVLALLAAGIELGPAVLYAQALGMVTVVFAALAAVCAQVVLHSRGVYALGFAALGLSYVLRGVGDVNETFWVWLSPLGWLEKTAPFADEQRWWVLLIPMAVATGLTFLAVGLTRRRDLGAALYRQGPGEPAASAWLVRPIGLALHGQLGSFLGWLVGSVALAAVMGALAQEVVGAILGNPSVSEAMGITRHDAADGFLASTQVYLAVIACGYVVQALGSLRREEAAGRLEPVLAGASGRMRWLGAQVLVVGTGLVVIVVLSAVVFGATTSLSTGDSGYVGTLLVSGLAYLPAELVMAAVAVLLYGIVPRAFGLAWAAFAAVTFIGLLGAALQLPDWVLNLSPLTHVGNPPVDDIDTTALARLGLLSALLASAAFAGFRHRRIPQG</sequence>
<evidence type="ECO:0000313" key="2">
    <source>
        <dbReference type="EMBL" id="RYP82994.1"/>
    </source>
</evidence>
<name>A0A4Q4Z7M8_9ACTN</name>
<keyword evidence="1" id="KW-1133">Transmembrane helix</keyword>
<feature type="transmembrane region" description="Helical" evidence="1">
    <location>
        <begin position="20"/>
        <end position="41"/>
    </location>
</feature>
<reference evidence="2 3" key="1">
    <citation type="submission" date="2019-01" db="EMBL/GenBank/DDBJ databases">
        <title>Nocardioides guangzhouensis sp. nov., an actinobacterium isolated from soil.</title>
        <authorList>
            <person name="Fu Y."/>
            <person name="Cai Y."/>
            <person name="Lin Z."/>
            <person name="Chen P."/>
        </authorList>
    </citation>
    <scope>NUCLEOTIDE SEQUENCE [LARGE SCALE GENOMIC DNA]</scope>
    <source>
        <strain evidence="2 3">130</strain>
    </source>
</reference>
<dbReference type="RefSeq" id="WP_134720186.1">
    <property type="nucleotide sequence ID" value="NZ_SDKM01000039.1"/>
</dbReference>
<proteinExistence type="predicted"/>
<comment type="caution">
    <text evidence="2">The sequence shown here is derived from an EMBL/GenBank/DDBJ whole genome shotgun (WGS) entry which is preliminary data.</text>
</comment>
<evidence type="ECO:0000256" key="1">
    <source>
        <dbReference type="SAM" id="Phobius"/>
    </source>
</evidence>
<feature type="transmembrane region" description="Helical" evidence="1">
    <location>
        <begin position="156"/>
        <end position="181"/>
    </location>
</feature>